<sequence>MSKRLEVFKLAPQPYQHLLAIKDYVSAALPAELLELVYLRVSQINHCAFCIDMHTRDLLKLEVGSEKIALLPVWDEAAPLFSAAERAALAWAESVTRVEQTRVPDEVYQHAVEVLGEQTLADLTVAVTLMNAFNRFSVSMRRAPAALAALA</sequence>
<dbReference type="SUPFAM" id="SSF69118">
    <property type="entry name" value="AhpD-like"/>
    <property type="match status" value="1"/>
</dbReference>
<evidence type="ECO:0000313" key="3">
    <source>
        <dbReference type="Proteomes" id="UP000444316"/>
    </source>
</evidence>
<dbReference type="Gene3D" id="1.20.1290.10">
    <property type="entry name" value="AhpD-like"/>
    <property type="match status" value="1"/>
</dbReference>
<keyword evidence="3" id="KW-1185">Reference proteome</keyword>
<protein>
    <submittedName>
        <fullName evidence="2">Carboxymuconolactone decarboxylase family protein</fullName>
    </submittedName>
</protein>
<name>A0A845I3G4_9BURK</name>
<dbReference type="AlphaFoldDB" id="A0A845I3G4"/>
<gene>
    <name evidence="2" type="ORF">GTP23_14965</name>
</gene>
<accession>A0A845I3G4</accession>
<dbReference type="PANTHER" id="PTHR34846">
    <property type="entry name" value="4-CARBOXYMUCONOLACTONE DECARBOXYLASE FAMILY PROTEIN (AFU_ORTHOLOGUE AFUA_6G11590)"/>
    <property type="match status" value="1"/>
</dbReference>
<dbReference type="GO" id="GO:0051920">
    <property type="term" value="F:peroxiredoxin activity"/>
    <property type="evidence" value="ECO:0007669"/>
    <property type="project" value="InterPro"/>
</dbReference>
<dbReference type="RefSeq" id="WP_161035892.1">
    <property type="nucleotide sequence ID" value="NZ_WWCL01000003.1"/>
</dbReference>
<dbReference type="InterPro" id="IPR004675">
    <property type="entry name" value="AhpD_core"/>
</dbReference>
<dbReference type="InterPro" id="IPR003779">
    <property type="entry name" value="CMD-like"/>
</dbReference>
<dbReference type="Proteomes" id="UP000444316">
    <property type="component" value="Unassembled WGS sequence"/>
</dbReference>
<proteinExistence type="predicted"/>
<evidence type="ECO:0000313" key="2">
    <source>
        <dbReference type="EMBL" id="MYN46351.1"/>
    </source>
</evidence>
<comment type="caution">
    <text evidence="2">The sequence shown here is derived from an EMBL/GenBank/DDBJ whole genome shotgun (WGS) entry which is preliminary data.</text>
</comment>
<feature type="domain" description="Carboxymuconolactone decarboxylase-like" evidence="1">
    <location>
        <begin position="26"/>
        <end position="93"/>
    </location>
</feature>
<evidence type="ECO:0000259" key="1">
    <source>
        <dbReference type="Pfam" id="PF02627"/>
    </source>
</evidence>
<dbReference type="PANTHER" id="PTHR34846:SF10">
    <property type="entry name" value="CYTOPLASMIC PROTEIN"/>
    <property type="match status" value="1"/>
</dbReference>
<organism evidence="2 3">
    <name type="scientific">Duganella fentianensis</name>
    <dbReference type="NCBI Taxonomy" id="2692177"/>
    <lineage>
        <taxon>Bacteria</taxon>
        <taxon>Pseudomonadati</taxon>
        <taxon>Pseudomonadota</taxon>
        <taxon>Betaproteobacteria</taxon>
        <taxon>Burkholderiales</taxon>
        <taxon>Oxalobacteraceae</taxon>
        <taxon>Telluria group</taxon>
        <taxon>Duganella</taxon>
    </lineage>
</organism>
<reference evidence="2" key="1">
    <citation type="submission" date="2019-12" db="EMBL/GenBank/DDBJ databases">
        <title>Novel species isolated from a subtropical stream in China.</title>
        <authorList>
            <person name="Lu H."/>
        </authorList>
    </citation>
    <scope>NUCLEOTIDE SEQUENCE [LARGE SCALE GENOMIC DNA]</scope>
    <source>
        <strain evidence="2">FT93W</strain>
    </source>
</reference>
<dbReference type="Pfam" id="PF02627">
    <property type="entry name" value="CMD"/>
    <property type="match status" value="1"/>
</dbReference>
<dbReference type="EMBL" id="WWCL01000003">
    <property type="protein sequence ID" value="MYN46351.1"/>
    <property type="molecule type" value="Genomic_DNA"/>
</dbReference>
<dbReference type="NCBIfam" id="TIGR00778">
    <property type="entry name" value="ahpD_dom"/>
    <property type="match status" value="1"/>
</dbReference>
<dbReference type="InterPro" id="IPR029032">
    <property type="entry name" value="AhpD-like"/>
</dbReference>